<evidence type="ECO:0000313" key="5">
    <source>
        <dbReference type="Proteomes" id="UP000094652"/>
    </source>
</evidence>
<dbReference type="AlphaFoldDB" id="A0A1D7XPM4"/>
<dbReference type="Gene3D" id="1.10.10.60">
    <property type="entry name" value="Homeodomain-like"/>
    <property type="match status" value="1"/>
</dbReference>
<evidence type="ECO:0000256" key="2">
    <source>
        <dbReference type="PROSITE-ProRule" id="PRU00335"/>
    </source>
</evidence>
<dbReference type="KEGG" id="ctae:BGI42_15540"/>
<dbReference type="InterPro" id="IPR001647">
    <property type="entry name" value="HTH_TetR"/>
</dbReference>
<dbReference type="InterPro" id="IPR050624">
    <property type="entry name" value="HTH-type_Tx_Regulator"/>
</dbReference>
<geneLocation type="plasmid" evidence="5">
    <name>pct3</name>
</geneLocation>
<keyword evidence="4" id="KW-0614">Plasmid</keyword>
<protein>
    <submittedName>
        <fullName evidence="4">TetR/AcrR family transcriptional regulator</fullName>
    </submittedName>
</protein>
<reference evidence="5" key="1">
    <citation type="submission" date="2016-09" db="EMBL/GenBank/DDBJ databases">
        <title>Genomics of Clostridium taeniosporum, an organism which forms endospores with ribbon-like appendages.</title>
        <authorList>
            <person name="Walker J.R."/>
        </authorList>
    </citation>
    <scope>NUCLEOTIDE SEQUENCE [LARGE SCALE GENOMIC DNA]</scope>
    <source>
        <strain evidence="5">1/k</strain>
        <plasmid evidence="5">Plasmid pct3</plasmid>
    </source>
</reference>
<evidence type="ECO:0000256" key="1">
    <source>
        <dbReference type="ARBA" id="ARBA00023125"/>
    </source>
</evidence>
<dbReference type="Pfam" id="PF00440">
    <property type="entry name" value="TetR_N"/>
    <property type="match status" value="1"/>
</dbReference>
<keyword evidence="1 2" id="KW-0238">DNA-binding</keyword>
<dbReference type="PRINTS" id="PR00455">
    <property type="entry name" value="HTHTETR"/>
</dbReference>
<dbReference type="Proteomes" id="UP000094652">
    <property type="component" value="Plasmid pCt3"/>
</dbReference>
<dbReference type="InterPro" id="IPR023772">
    <property type="entry name" value="DNA-bd_HTH_TetR-type_CS"/>
</dbReference>
<name>A0A1D7XPM4_9CLOT</name>
<dbReference type="InterPro" id="IPR009057">
    <property type="entry name" value="Homeodomain-like_sf"/>
</dbReference>
<dbReference type="GO" id="GO:0003677">
    <property type="term" value="F:DNA binding"/>
    <property type="evidence" value="ECO:0007669"/>
    <property type="project" value="UniProtKB-UniRule"/>
</dbReference>
<dbReference type="PROSITE" id="PS50977">
    <property type="entry name" value="HTH_TETR_2"/>
    <property type="match status" value="1"/>
</dbReference>
<evidence type="ECO:0000259" key="3">
    <source>
        <dbReference type="PROSITE" id="PS50977"/>
    </source>
</evidence>
<dbReference type="Gene3D" id="1.10.357.10">
    <property type="entry name" value="Tetracycline Repressor, domain 2"/>
    <property type="match status" value="1"/>
</dbReference>
<dbReference type="EMBL" id="CP017256">
    <property type="protein sequence ID" value="AOR25150.1"/>
    <property type="molecule type" value="Genomic_DNA"/>
</dbReference>
<dbReference type="SUPFAM" id="SSF46689">
    <property type="entry name" value="Homeodomain-like"/>
    <property type="match status" value="1"/>
</dbReference>
<dbReference type="PANTHER" id="PTHR43479">
    <property type="entry name" value="ACREF/ENVCD OPERON REPRESSOR-RELATED"/>
    <property type="match status" value="1"/>
</dbReference>
<dbReference type="PANTHER" id="PTHR43479:SF11">
    <property type="entry name" value="ACREF_ENVCD OPERON REPRESSOR-RELATED"/>
    <property type="match status" value="1"/>
</dbReference>
<dbReference type="PROSITE" id="PS01081">
    <property type="entry name" value="HTH_TETR_1"/>
    <property type="match status" value="1"/>
</dbReference>
<dbReference type="OrthoDB" id="9808476at2"/>
<dbReference type="RefSeq" id="WP_069681268.1">
    <property type="nucleotide sequence ID" value="NZ_CP017256.2"/>
</dbReference>
<proteinExistence type="predicted"/>
<accession>A0A1D7XPM4</accession>
<sequence>MERKTRIPTQKRALEKYNRVLEAAYKLFNEKGYYNTTTADIAKEADVATGSVYAYFEDKKNIYIKIIENLNEKFIYPTHNFWVENVDKKLNNPKEAKELFKLFIKMMIKNHDFSKTFHDEMEALTLLDEDIAMIRREQEKRRDENIADIFRVLSIPFKGEEEKNIFFHYSFFIIDDLCHKIIYNDEMKDMDLCIEKCVNMLYCLFEDCTDYINK</sequence>
<gene>
    <name evidence="4" type="ORF">BGI42_15540</name>
</gene>
<evidence type="ECO:0000313" key="4">
    <source>
        <dbReference type="EMBL" id="AOR25150.1"/>
    </source>
</evidence>
<organism evidence="4 5">
    <name type="scientific">Clostridium taeniosporum</name>
    <dbReference type="NCBI Taxonomy" id="394958"/>
    <lineage>
        <taxon>Bacteria</taxon>
        <taxon>Bacillati</taxon>
        <taxon>Bacillota</taxon>
        <taxon>Clostridia</taxon>
        <taxon>Eubacteriales</taxon>
        <taxon>Clostridiaceae</taxon>
        <taxon>Clostridium</taxon>
    </lineage>
</organism>
<feature type="domain" description="HTH tetR-type" evidence="3">
    <location>
        <begin position="14"/>
        <end position="74"/>
    </location>
</feature>
<feature type="DNA-binding region" description="H-T-H motif" evidence="2">
    <location>
        <begin position="37"/>
        <end position="56"/>
    </location>
</feature>
<keyword evidence="5" id="KW-1185">Reference proteome</keyword>